<protein>
    <recommendedName>
        <fullName evidence="1">DUF4037 domain-containing protein</fullName>
    </recommendedName>
</protein>
<dbReference type="AlphaFoldDB" id="A0A068NP00"/>
<dbReference type="eggNOG" id="COG0457">
    <property type="taxonomic scope" value="Bacteria"/>
</dbReference>
<feature type="domain" description="DUF4037" evidence="1">
    <location>
        <begin position="140"/>
        <end position="237"/>
    </location>
</feature>
<dbReference type="STRING" id="661478.OP10G_1112"/>
<proteinExistence type="predicted"/>
<dbReference type="Proteomes" id="UP000027982">
    <property type="component" value="Chromosome"/>
</dbReference>
<dbReference type="RefSeq" id="WP_025226889.1">
    <property type="nucleotide sequence ID" value="NZ_CP007139.1"/>
</dbReference>
<dbReference type="InterPro" id="IPR025117">
    <property type="entry name" value="DUF4037"/>
</dbReference>
<dbReference type="EMBL" id="CP007139">
    <property type="protein sequence ID" value="AIE84480.1"/>
    <property type="molecule type" value="Genomic_DNA"/>
</dbReference>
<dbReference type="OrthoDB" id="3030at2"/>
<keyword evidence="3" id="KW-1185">Reference proteome</keyword>
<name>A0A068NP00_FIMGI</name>
<evidence type="ECO:0000259" key="1">
    <source>
        <dbReference type="Pfam" id="PF13228"/>
    </source>
</evidence>
<reference evidence="2 3" key="1">
    <citation type="journal article" date="2014" name="PLoS ONE">
        <title>The first complete genome sequence of the class fimbriimonadia in the phylum armatimonadetes.</title>
        <authorList>
            <person name="Hu Z.Y."/>
            <person name="Wang Y.Z."/>
            <person name="Im W.T."/>
            <person name="Wang S.Y."/>
            <person name="Zhao G.P."/>
            <person name="Zheng H.J."/>
            <person name="Quan Z.X."/>
        </authorList>
    </citation>
    <scope>NUCLEOTIDE SEQUENCE [LARGE SCALE GENOMIC DNA]</scope>
    <source>
        <strain evidence="2">Gsoil 348</strain>
    </source>
</reference>
<sequence>MESFIPGSVLNEGFFREAVRPILADAFPELPYAAARIGGGSDVLGFDTEMSMDHDWGPRLDLFLSDDDLVTYGPAIVQALGERLPARYRGLPTRYGEHEDGTTHMGEEAGRHGVEPTSMRRFFEAYLAFDIDREIEPADWLTVPQKKLRTVTSGSVFYDEIGLKEQCQRFAYYPRDVWLYQLASAWERVGQEEHLVGRAGFVGDEIGASIIAARLVRDLTMIAFLIERVYAPYPKWFGTAFARLRSSSELGPLLTAILSASGWQERDARLVLAYEYVARMQNGLGLTEQRTETAAPFFGRPFNVIHLHAGFAGALEALIVDPEVKRIAARRKIGGIDLFSDSTDLISHPEWRPTLRVLFE</sequence>
<evidence type="ECO:0000313" key="2">
    <source>
        <dbReference type="EMBL" id="AIE84480.1"/>
    </source>
</evidence>
<accession>A0A068NP00</accession>
<evidence type="ECO:0000313" key="3">
    <source>
        <dbReference type="Proteomes" id="UP000027982"/>
    </source>
</evidence>
<dbReference type="KEGG" id="fgi:OP10G_1112"/>
<gene>
    <name evidence="2" type="ORF">OP10G_1112</name>
</gene>
<dbReference type="Pfam" id="PF13228">
    <property type="entry name" value="DUF4037"/>
    <property type="match status" value="1"/>
</dbReference>
<organism evidence="2 3">
    <name type="scientific">Fimbriimonas ginsengisoli Gsoil 348</name>
    <dbReference type="NCBI Taxonomy" id="661478"/>
    <lineage>
        <taxon>Bacteria</taxon>
        <taxon>Bacillati</taxon>
        <taxon>Armatimonadota</taxon>
        <taxon>Fimbriimonadia</taxon>
        <taxon>Fimbriimonadales</taxon>
        <taxon>Fimbriimonadaceae</taxon>
        <taxon>Fimbriimonas</taxon>
    </lineage>
</organism>
<dbReference type="HOGENOM" id="CLU_056336_0_0_0"/>